<evidence type="ECO:0000256" key="1">
    <source>
        <dbReference type="ARBA" id="ARBA00022475"/>
    </source>
</evidence>
<feature type="transmembrane region" description="Helical" evidence="5">
    <location>
        <begin position="297"/>
        <end position="316"/>
    </location>
</feature>
<evidence type="ECO:0000259" key="6">
    <source>
        <dbReference type="PROSITE" id="PS50234"/>
    </source>
</evidence>
<dbReference type="Pfam" id="PF00092">
    <property type="entry name" value="VWA"/>
    <property type="match status" value="1"/>
</dbReference>
<dbReference type="InterPro" id="IPR002035">
    <property type="entry name" value="VWF_A"/>
</dbReference>
<gene>
    <name evidence="7" type="ORF">FHX37_1642</name>
</gene>
<feature type="domain" description="VWFA" evidence="6">
    <location>
        <begin position="92"/>
        <end position="280"/>
    </location>
</feature>
<dbReference type="SUPFAM" id="SSF53300">
    <property type="entry name" value="vWA-like"/>
    <property type="match status" value="1"/>
</dbReference>
<accession>A0A543NIQ9</accession>
<dbReference type="PROSITE" id="PS50234">
    <property type="entry name" value="VWFA"/>
    <property type="match status" value="1"/>
</dbReference>
<evidence type="ECO:0000256" key="3">
    <source>
        <dbReference type="ARBA" id="ARBA00022989"/>
    </source>
</evidence>
<keyword evidence="1" id="KW-1003">Cell membrane</keyword>
<dbReference type="InterPro" id="IPR050768">
    <property type="entry name" value="UPF0353/GerABKA_families"/>
</dbReference>
<organism evidence="7 8">
    <name type="scientific">Haloactinospora alba</name>
    <dbReference type="NCBI Taxonomy" id="405555"/>
    <lineage>
        <taxon>Bacteria</taxon>
        <taxon>Bacillati</taxon>
        <taxon>Actinomycetota</taxon>
        <taxon>Actinomycetes</taxon>
        <taxon>Streptosporangiales</taxon>
        <taxon>Nocardiopsidaceae</taxon>
        <taxon>Haloactinospora</taxon>
    </lineage>
</organism>
<dbReference type="PANTHER" id="PTHR22550:SF5">
    <property type="entry name" value="LEUCINE ZIPPER PROTEIN 4"/>
    <property type="match status" value="1"/>
</dbReference>
<evidence type="ECO:0000256" key="5">
    <source>
        <dbReference type="SAM" id="Phobius"/>
    </source>
</evidence>
<feature type="transmembrane region" description="Helical" evidence="5">
    <location>
        <begin position="12"/>
        <end position="30"/>
    </location>
</feature>
<protein>
    <submittedName>
        <fullName evidence="7">Ca-activated chloride channel family protein</fullName>
    </submittedName>
</protein>
<dbReference type="InterPro" id="IPR036465">
    <property type="entry name" value="vWFA_dom_sf"/>
</dbReference>
<dbReference type="SMART" id="SM00327">
    <property type="entry name" value="VWA"/>
    <property type="match status" value="1"/>
</dbReference>
<reference evidence="7 8" key="1">
    <citation type="submission" date="2019-06" db="EMBL/GenBank/DDBJ databases">
        <title>Sequencing the genomes of 1000 actinobacteria strains.</title>
        <authorList>
            <person name="Klenk H.-P."/>
        </authorList>
    </citation>
    <scope>NUCLEOTIDE SEQUENCE [LARGE SCALE GENOMIC DNA]</scope>
    <source>
        <strain evidence="7 8">DSM 45015</strain>
    </source>
</reference>
<dbReference type="PANTHER" id="PTHR22550">
    <property type="entry name" value="SPORE GERMINATION PROTEIN"/>
    <property type="match status" value="1"/>
</dbReference>
<keyword evidence="3 5" id="KW-1133">Transmembrane helix</keyword>
<dbReference type="Proteomes" id="UP000317422">
    <property type="component" value="Unassembled WGS sequence"/>
</dbReference>
<keyword evidence="2 5" id="KW-0812">Transmembrane</keyword>
<dbReference type="EMBL" id="VFQC01000001">
    <property type="protein sequence ID" value="TQN31722.1"/>
    <property type="molecule type" value="Genomic_DNA"/>
</dbReference>
<evidence type="ECO:0000256" key="4">
    <source>
        <dbReference type="ARBA" id="ARBA00023136"/>
    </source>
</evidence>
<dbReference type="Pfam" id="PF07584">
    <property type="entry name" value="BatA"/>
    <property type="match status" value="1"/>
</dbReference>
<dbReference type="Gene3D" id="3.40.50.410">
    <property type="entry name" value="von Willebrand factor, type A domain"/>
    <property type="match status" value="1"/>
</dbReference>
<evidence type="ECO:0000313" key="8">
    <source>
        <dbReference type="Proteomes" id="UP000317422"/>
    </source>
</evidence>
<dbReference type="AlphaFoldDB" id="A0A543NIQ9"/>
<keyword evidence="4 5" id="KW-0472">Membrane</keyword>
<keyword evidence="8" id="KW-1185">Reference proteome</keyword>
<name>A0A543NIQ9_9ACTN</name>
<dbReference type="InterPro" id="IPR024163">
    <property type="entry name" value="Aerotolerance_reg_N"/>
</dbReference>
<comment type="caution">
    <text evidence="7">The sequence shown here is derived from an EMBL/GenBank/DDBJ whole genome shotgun (WGS) entry which is preliminary data.</text>
</comment>
<evidence type="ECO:0000256" key="2">
    <source>
        <dbReference type="ARBA" id="ARBA00022692"/>
    </source>
</evidence>
<proteinExistence type="predicted"/>
<sequence>MTVLGMTFLAPRWLWLLLALAALIAVYLWLQSRRTHYTLRFTNLALLDRVAPNRPKWRRHVPAALFCATIGLMITALARPALPVDVPRERATIMVAIDVSPSMVANDVEPDRISAAKESAKGFVNALPDRFNVGMVAFSSSASVVSSPTRDHKAVTDSIETLRISTGTAIGEGVFTSLQAIQSYDTEEQSDLPPSAVVLLSDGENTSGRSVTEASRAASEANIPVSTIAFGTEKALVEINGEQVPADIDKDALHQLADHTDGHFYEAESEAELTDVYSDIGSSLGTETVNKNIANRFLIAALLLAAATATTSLLWFQRLP</sequence>
<evidence type="ECO:0000313" key="7">
    <source>
        <dbReference type="EMBL" id="TQN31722.1"/>
    </source>
</evidence>